<organism evidence="2 3">
    <name type="scientific">Dulcicalothrix desertica PCC 7102</name>
    <dbReference type="NCBI Taxonomy" id="232991"/>
    <lineage>
        <taxon>Bacteria</taxon>
        <taxon>Bacillati</taxon>
        <taxon>Cyanobacteriota</taxon>
        <taxon>Cyanophyceae</taxon>
        <taxon>Nostocales</taxon>
        <taxon>Calotrichaceae</taxon>
        <taxon>Dulcicalothrix</taxon>
    </lineage>
</organism>
<name>A0A3S1ATA1_9CYAN</name>
<dbReference type="Pfam" id="PF21828">
    <property type="entry name" value="DUF6888"/>
    <property type="match status" value="1"/>
</dbReference>
<proteinExistence type="predicted"/>
<evidence type="ECO:0000313" key="2">
    <source>
        <dbReference type="EMBL" id="RUT08486.1"/>
    </source>
</evidence>
<dbReference type="OrthoDB" id="490850at2"/>
<dbReference type="Proteomes" id="UP000271624">
    <property type="component" value="Unassembled WGS sequence"/>
</dbReference>
<evidence type="ECO:0000259" key="1">
    <source>
        <dbReference type="Pfam" id="PF21828"/>
    </source>
</evidence>
<evidence type="ECO:0000313" key="3">
    <source>
        <dbReference type="Proteomes" id="UP000271624"/>
    </source>
</evidence>
<reference evidence="2" key="1">
    <citation type="submission" date="2018-12" db="EMBL/GenBank/DDBJ databases">
        <authorList>
            <person name="Will S."/>
            <person name="Neumann-Schaal M."/>
            <person name="Henke P."/>
        </authorList>
    </citation>
    <scope>NUCLEOTIDE SEQUENCE</scope>
    <source>
        <strain evidence="2">PCC 7102</strain>
    </source>
</reference>
<dbReference type="RefSeq" id="WP_127080282.1">
    <property type="nucleotide sequence ID" value="NZ_RSCL01000003.1"/>
</dbReference>
<keyword evidence="3" id="KW-1185">Reference proteome</keyword>
<gene>
    <name evidence="2" type="ORF">DSM106972_016540</name>
</gene>
<dbReference type="AlphaFoldDB" id="A0A3S1ATA1"/>
<reference evidence="2" key="2">
    <citation type="journal article" date="2019" name="Genome Biol. Evol.">
        <title>Day and night: Metabolic profiles and evolutionary relationships of six axenic non-marine cyanobacteria.</title>
        <authorList>
            <person name="Will S.E."/>
            <person name="Henke P."/>
            <person name="Boedeker C."/>
            <person name="Huang S."/>
            <person name="Brinkmann H."/>
            <person name="Rohde M."/>
            <person name="Jarek M."/>
            <person name="Friedl T."/>
            <person name="Seufert S."/>
            <person name="Schumacher M."/>
            <person name="Overmann J."/>
            <person name="Neumann-Schaal M."/>
            <person name="Petersen J."/>
        </authorList>
    </citation>
    <scope>NUCLEOTIDE SEQUENCE [LARGE SCALE GENOMIC DNA]</scope>
    <source>
        <strain evidence="2">PCC 7102</strain>
    </source>
</reference>
<accession>A0A3S1ATA1</accession>
<sequence>MTRDIQLDGPTIEQVKAFYSLCVRISNLLQSVELTRYDRRSQRVVVLIGETLQVEILSNGEEIIQ</sequence>
<dbReference type="EMBL" id="RSCL01000003">
    <property type="protein sequence ID" value="RUT08486.1"/>
    <property type="molecule type" value="Genomic_DNA"/>
</dbReference>
<feature type="domain" description="DUF6888" evidence="1">
    <location>
        <begin position="10"/>
        <end position="61"/>
    </location>
</feature>
<dbReference type="InterPro" id="IPR054181">
    <property type="entry name" value="DUF6888"/>
</dbReference>
<protein>
    <recommendedName>
        <fullName evidence="1">DUF6888 domain-containing protein</fullName>
    </recommendedName>
</protein>
<comment type="caution">
    <text evidence="2">The sequence shown here is derived from an EMBL/GenBank/DDBJ whole genome shotgun (WGS) entry which is preliminary data.</text>
</comment>